<proteinExistence type="predicted"/>
<feature type="coiled-coil region" evidence="1">
    <location>
        <begin position="523"/>
        <end position="558"/>
    </location>
</feature>
<feature type="compositionally biased region" description="Basic and acidic residues" evidence="2">
    <location>
        <begin position="426"/>
        <end position="440"/>
    </location>
</feature>
<dbReference type="AlphaFoldDB" id="A0AAE0GGF0"/>
<reference evidence="3 4" key="1">
    <citation type="journal article" date="2015" name="Genome Biol. Evol.">
        <title>Comparative Genomics of a Bacterivorous Green Alga Reveals Evolutionary Causalities and Consequences of Phago-Mixotrophic Mode of Nutrition.</title>
        <authorList>
            <person name="Burns J.A."/>
            <person name="Paasch A."/>
            <person name="Narechania A."/>
            <person name="Kim E."/>
        </authorList>
    </citation>
    <scope>NUCLEOTIDE SEQUENCE [LARGE SCALE GENOMIC DNA]</scope>
    <source>
        <strain evidence="3 4">PLY_AMNH</strain>
    </source>
</reference>
<dbReference type="PANTHER" id="PTHR34649:SF1">
    <property type="entry name" value="CILIA- AND FLAGELLA-ASSOCIATED PROTEIN 99"/>
    <property type="match status" value="1"/>
</dbReference>
<gene>
    <name evidence="3" type="ORF">CYMTET_14398</name>
</gene>
<dbReference type="EMBL" id="LGRX02006014">
    <property type="protein sequence ID" value="KAK3277601.1"/>
    <property type="molecule type" value="Genomic_DNA"/>
</dbReference>
<protein>
    <submittedName>
        <fullName evidence="3">Uncharacterized protein</fullName>
    </submittedName>
</protein>
<name>A0AAE0GGF0_9CHLO</name>
<evidence type="ECO:0000313" key="4">
    <source>
        <dbReference type="Proteomes" id="UP001190700"/>
    </source>
</evidence>
<feature type="compositionally biased region" description="Polar residues" evidence="2">
    <location>
        <begin position="246"/>
        <end position="258"/>
    </location>
</feature>
<evidence type="ECO:0000256" key="2">
    <source>
        <dbReference type="SAM" id="MobiDB-lite"/>
    </source>
</evidence>
<dbReference type="PANTHER" id="PTHR34649">
    <property type="entry name" value="CILIA- AND FLAGELLA-ASSOCIATED PROTEIN 99"/>
    <property type="match status" value="1"/>
</dbReference>
<dbReference type="Proteomes" id="UP001190700">
    <property type="component" value="Unassembled WGS sequence"/>
</dbReference>
<comment type="caution">
    <text evidence="3">The sequence shown here is derived from an EMBL/GenBank/DDBJ whole genome shotgun (WGS) entry which is preliminary data.</text>
</comment>
<evidence type="ECO:0000256" key="1">
    <source>
        <dbReference type="SAM" id="Coils"/>
    </source>
</evidence>
<feature type="region of interest" description="Disordered" evidence="2">
    <location>
        <begin position="216"/>
        <end position="263"/>
    </location>
</feature>
<keyword evidence="4" id="KW-1185">Reference proteome</keyword>
<keyword evidence="1" id="KW-0175">Coiled coil</keyword>
<dbReference type="InterPro" id="IPR039341">
    <property type="entry name" value="CFAP99"/>
</dbReference>
<evidence type="ECO:0000313" key="3">
    <source>
        <dbReference type="EMBL" id="KAK3277601.1"/>
    </source>
</evidence>
<feature type="coiled-coil region" evidence="1">
    <location>
        <begin position="603"/>
        <end position="639"/>
    </location>
</feature>
<feature type="region of interest" description="Disordered" evidence="2">
    <location>
        <begin position="421"/>
        <end position="440"/>
    </location>
</feature>
<feature type="compositionally biased region" description="Pro residues" evidence="2">
    <location>
        <begin position="223"/>
        <end position="244"/>
    </location>
</feature>
<accession>A0AAE0GGF0</accession>
<sequence>MFEKTSSTLANDDPMSEVLAPDKLLQRCQDMYTSFNSATTTPDAHADEKLLAWKILNADDCTFIRQVFYGLYRYKKLINVLITAFFHSKSGEVQRSDVNMYMVFTYISLLRLRELTFYPYRRLILCQEPQKMVVFLSFVFNEENLNNLCKDEWLKLYDVEFVEQIVADVLVWLPDIDELISHLEEKVYLNKKKEEEEANAWAAGGKGRATVARPFNITAPKPRVVPPEEPPQPPIRAKAPPPRKTGPTTEEQNIQQVKEQNREKMSAFYSDPKKQPFKLASDQRPTNIEKVREEVEAERAAELQFEGIAPRPAPAPTNAQVKLNSAAILREDALYKKKQEQEAKILQQYEQELRDASEFKEWQSTMLAMDEKERLEEVERRRIEMAASQQAAIDAKLKQVEDNKELVAAMRVEAAEAEEQLAAERAAQEDANRQKREKIVDDRQGIKVAQEKVTLERKVRADALIAEKAELARRMAEERALEHQRKQDLIRQLRAMENVPMAPTKEFDPTSTMEIGLLEEMSLAELKERMAVVKRKQKEEEEEKRNEIVDRKQQRENMLMEKAANISRIRDLGNTQAQMRRLKKEQVKEEVVAQQKVKREQGMLDLHERLQNKQEARKAEQARLAAEEKAIKFEQLRQAASASAVEETKFKELRKGQDRDLKVRQDRTQVLAAQYEKTKYKQETIRTTNIRNESKAKRDFIKDYDERIKQLTIAKEVAKKEELDYKTSLVEEEHTRVETMHTKGLHMSQRAVI</sequence>
<organism evidence="3 4">
    <name type="scientific">Cymbomonas tetramitiformis</name>
    <dbReference type="NCBI Taxonomy" id="36881"/>
    <lineage>
        <taxon>Eukaryota</taxon>
        <taxon>Viridiplantae</taxon>
        <taxon>Chlorophyta</taxon>
        <taxon>Pyramimonadophyceae</taxon>
        <taxon>Pyramimonadales</taxon>
        <taxon>Pyramimonadaceae</taxon>
        <taxon>Cymbomonas</taxon>
    </lineage>
</organism>